<feature type="region of interest" description="Disordered" evidence="6">
    <location>
        <begin position="1"/>
        <end position="29"/>
    </location>
</feature>
<dbReference type="InterPro" id="IPR001024">
    <property type="entry name" value="PLAT/LH2_dom"/>
</dbReference>
<keyword evidence="4" id="KW-1015">Disulfide bond</keyword>
<evidence type="ECO:0000313" key="9">
    <source>
        <dbReference type="EMBL" id="GFH59455.1"/>
    </source>
</evidence>
<dbReference type="EMBL" id="BLLK01000064">
    <property type="protein sequence ID" value="GFH59455.1"/>
    <property type="molecule type" value="Genomic_DNA"/>
</dbReference>
<feature type="compositionally biased region" description="Pro residues" evidence="6">
    <location>
        <begin position="1813"/>
        <end position="1822"/>
    </location>
</feature>
<dbReference type="PANTHER" id="PTHR45742">
    <property type="entry name" value="COMPLEMENT COMPONENT C6"/>
    <property type="match status" value="1"/>
</dbReference>
<evidence type="ECO:0000256" key="5">
    <source>
        <dbReference type="PROSITE-ProRule" id="PRU00152"/>
    </source>
</evidence>
<dbReference type="SMART" id="SM00457">
    <property type="entry name" value="MACPF"/>
    <property type="match status" value="1"/>
</dbReference>
<feature type="compositionally biased region" description="Low complexity" evidence="6">
    <location>
        <begin position="883"/>
        <end position="901"/>
    </location>
</feature>
<dbReference type="PROSITE" id="PS51412">
    <property type="entry name" value="MACPF_2"/>
    <property type="match status" value="1"/>
</dbReference>
<evidence type="ECO:0000259" key="8">
    <source>
        <dbReference type="PROSITE" id="PS51412"/>
    </source>
</evidence>
<dbReference type="PROSITE" id="PS50095">
    <property type="entry name" value="PLAT"/>
    <property type="match status" value="1"/>
</dbReference>
<dbReference type="GO" id="GO:0005576">
    <property type="term" value="C:extracellular region"/>
    <property type="evidence" value="ECO:0007669"/>
    <property type="project" value="UniProtKB-SubCell"/>
</dbReference>
<feature type="domain" description="PLAT" evidence="7">
    <location>
        <begin position="1955"/>
        <end position="2080"/>
    </location>
</feature>
<evidence type="ECO:0000256" key="1">
    <source>
        <dbReference type="ARBA" id="ARBA00004613"/>
    </source>
</evidence>
<comment type="caution">
    <text evidence="5">Lacks conserved residue(s) required for the propagation of feature annotation.</text>
</comment>
<evidence type="ECO:0000313" key="10">
    <source>
        <dbReference type="Proteomes" id="UP001054902"/>
    </source>
</evidence>
<dbReference type="Pfam" id="PF01823">
    <property type="entry name" value="MACPF"/>
    <property type="match status" value="2"/>
</dbReference>
<name>A0AAD3DAN3_9STRA</name>
<protein>
    <recommendedName>
        <fullName evidence="11">MACPF domain-containing protein</fullName>
    </recommendedName>
</protein>
<organism evidence="9 10">
    <name type="scientific">Chaetoceros tenuissimus</name>
    <dbReference type="NCBI Taxonomy" id="426638"/>
    <lineage>
        <taxon>Eukaryota</taxon>
        <taxon>Sar</taxon>
        <taxon>Stramenopiles</taxon>
        <taxon>Ochrophyta</taxon>
        <taxon>Bacillariophyta</taxon>
        <taxon>Coscinodiscophyceae</taxon>
        <taxon>Chaetocerotophycidae</taxon>
        <taxon>Chaetocerotales</taxon>
        <taxon>Chaetocerotaceae</taxon>
        <taxon>Chaetoceros</taxon>
    </lineage>
</organism>
<feature type="compositionally biased region" description="Polar residues" evidence="6">
    <location>
        <begin position="902"/>
        <end position="911"/>
    </location>
</feature>
<keyword evidence="2" id="KW-0964">Secreted</keyword>
<feature type="region of interest" description="Disordered" evidence="6">
    <location>
        <begin position="214"/>
        <end position="357"/>
    </location>
</feature>
<reference evidence="9 10" key="1">
    <citation type="journal article" date="2021" name="Sci. Rep.">
        <title>The genome of the diatom Chaetoceros tenuissimus carries an ancient integrated fragment of an extant virus.</title>
        <authorList>
            <person name="Hongo Y."/>
            <person name="Kimura K."/>
            <person name="Takaki Y."/>
            <person name="Yoshida Y."/>
            <person name="Baba S."/>
            <person name="Kobayashi G."/>
            <person name="Nagasaki K."/>
            <person name="Hano T."/>
            <person name="Tomaru Y."/>
        </authorList>
    </citation>
    <scope>NUCLEOTIDE SEQUENCE [LARGE SCALE GENOMIC DNA]</scope>
    <source>
        <strain evidence="9 10">NIES-3715</strain>
    </source>
</reference>
<feature type="compositionally biased region" description="Low complexity" evidence="6">
    <location>
        <begin position="1802"/>
        <end position="1812"/>
    </location>
</feature>
<feature type="region of interest" description="Disordered" evidence="6">
    <location>
        <begin position="49"/>
        <end position="71"/>
    </location>
</feature>
<feature type="compositionally biased region" description="Polar residues" evidence="6">
    <location>
        <begin position="299"/>
        <end position="347"/>
    </location>
</feature>
<evidence type="ECO:0000256" key="4">
    <source>
        <dbReference type="ARBA" id="ARBA00023157"/>
    </source>
</evidence>
<sequence length="2080" mass="230295">MKFKTKDKDPADSKGGMIPGGISDAEEGQDYWNGPGYVADISINNEDRAFAQDSIGKQQEGEEKEGLWSFKKGKSDEDREDMFGEMKDESSYEKTSDDHVIHAKVQTATLKKSFFYLICIFFFLGGRTCSALAHENELAVDENGALHNPNEVVDLPVQVNSRKLNDCKDEKGKHNFESVGQTKGCGWVSAAKESRCTIVEAQIMCPKTCNMCDDSESGPSEKDGKDSNSPPPTLAPISRTPVSNPTAQPSEANTNTPTSSPTALPTSIPTNKPSVLPTFSPTSNPTATPTKQPFPQPSAFPTSTVNVQDNGAIDQNTVDGKNSPASAPKTGATNTSPGKGKTPSTPSKGKGSNPPFQCEDELNWIVSGIIEDSGLKPFEGMSCAELENEIEKDKYENWCNFHRVGTKEGKSAFEACCFCGGGKHVETPCEDFQDWSMDPSSADNIVNCKFIEEDVKDSASFCNRIKMHKGLAGQTALDACCICGGGFRPSFAAEETSDQCSSESEGRKLSSENYDNYNRYDYHYHSDLGDSPGIPNLEFLGLGYDGLRGNPRGSFSSEIDPGFRSRVFALLQSQDKTSIDAEYTIPLGTDFKYTSSCHYDDRSVEISSEQDYSRMLSNEADLSSGSSSSSSKTETYNRSFDFGFSAIFPVKALFVGIGGSLSYGKSGSEASSESQSQAFQKSEKFSSFSSLSRAESSISFESKAICSEFEIQFNEYDSQTLDPRFEEAMNCLPDKYEPENLATKAKFTKFIANYGTHYTRKVVLGAKRILTTTMSSNAVAELNRQSVDIASTLSVQMQEAMSKTSSERFGASVAATLSAVPKGANVPQLKFSDGSEGLSVGGGDDSPPPVTVNCGSCQGDDKKEEEKEGPKVEASNQAAFTTENSSSSSSSRAENFSSFARNKQQSESASRISEKRSRTTEVNIGGLPKSNWREWAESVKEKPMPIQYELVGLWNLMSDKKAEAFFEAFKDIENVDIKPKEADPLLDAMHFGVSNGLGEPLSSYSLDPNVDFRAILRTEEIDQKTVEINTLDVLGTSSDVIDTDQGDYVACGIEYDLEYDGRSPDSRLGFTMSTVLCNINNFSDTRLLGNSLSTRTTCPRNRFINGFSIQSMTLQERLKGETMELDRDGTKWRFEAENTNLLSQEMLYGLKFECKTLDGRGTQEMKVFELKDKDDMWQEWKRLPEIDNENNTRFGIVSISHEPAALHYVDFIHSETPEHNNQNRRYYRDIHQLTLYYKALPVKGSSLENGARTYSAFWKGKQDIPTAIFATPIFGNSIGRDAYEESRLGFMDAENLSTDILNGIPYGISDSYFSSGVLAMTSFNRAAKSLRSFNFLSVDDFPVNRRLLTTGLVSDRTLLLNDDIDVEVSKVGKTTFSVHFLGAQRERPLDPIIIASPQWYTKSKSSFPTGVGQVSIAVVQSREWDNGFHIALGSSSSSKKQYIGFNFLAIDANLNHKNIKVGHVARNKAKITTMSKGSVCEGHNYSESQCHSIGFNDNCCYWNGDSCLARDNGQCQIGNKSFDVDWIPVESPSKIKSIEYCDILFNGCEKDNDVSVTADFEMTRVTFSEAFDAIPTVILTPVLSDFNECRSLEEGFGSGNGNFREDLSIPHCIVDTIEKHSFAAKCGCLTSKSGKSRFEYKNIPFNFIATGPDDDEKAMKAKKWRLVSEDAKEWDMSTLQMFSHSKVLEPKHVFASNYTDGTFPCNVAKEELYWKGTDSRGGSIFIGFEFKNAEKVTKMLFKNFSGSNHPKDVRVEALIDDIWVEIDVEKDIGSTDNLWNSIVVRPSPLQIYTSPTLSPTEFPSVSPSTTAPSPTPVNTPPNPAFTTKMLVDIGNKEYSGENSTVYFRIRTAENKAVEKEWILLNKTDIPKGQQIEQVLEKSLPDLSKAEYIDFKVEDENTTVYVEDVVLQNGSQQVVAVFNKNLTLSEEYPDNNNTTYVESPAIFTELFNSRLVSYRGEVKTCGDGTDADILMTVYGRMRLVDGSFELKHFTHRFHGDATGKGEDLSLNDGDRESLNPGYKENIGDIYKVTLRNEGGGDAWIFGRDPEWDVGYIQLNGIRFNFNCESIDKNQEKSKEIW</sequence>
<comment type="caution">
    <text evidence="9">The sequence shown here is derived from an EMBL/GenBank/DDBJ whole genome shotgun (WGS) entry which is preliminary data.</text>
</comment>
<evidence type="ECO:0000256" key="2">
    <source>
        <dbReference type="ARBA" id="ARBA00022525"/>
    </source>
</evidence>
<accession>A0AAD3DAN3</accession>
<feature type="domain" description="MACPF" evidence="8">
    <location>
        <begin position="523"/>
        <end position="987"/>
    </location>
</feature>
<gene>
    <name evidence="9" type="ORF">CTEN210_15931</name>
</gene>
<dbReference type="PANTHER" id="PTHR45742:SF8">
    <property type="entry name" value="FLOCCULATION PROTEIN FLO11"/>
    <property type="match status" value="1"/>
</dbReference>
<feature type="compositionally biased region" description="Low complexity" evidence="6">
    <location>
        <begin position="249"/>
        <end position="270"/>
    </location>
</feature>
<keyword evidence="3" id="KW-0204">Cytolysis</keyword>
<comment type="subcellular location">
    <subcellularLocation>
        <location evidence="1">Secreted</location>
    </subcellularLocation>
</comment>
<dbReference type="GO" id="GO:0031640">
    <property type="term" value="P:killing of cells of another organism"/>
    <property type="evidence" value="ECO:0007669"/>
    <property type="project" value="UniProtKB-KW"/>
</dbReference>
<dbReference type="Proteomes" id="UP001054902">
    <property type="component" value="Unassembled WGS sequence"/>
</dbReference>
<evidence type="ECO:0000256" key="3">
    <source>
        <dbReference type="ARBA" id="ARBA00022852"/>
    </source>
</evidence>
<keyword evidence="10" id="KW-1185">Reference proteome</keyword>
<evidence type="ECO:0008006" key="11">
    <source>
        <dbReference type="Google" id="ProtNLM"/>
    </source>
</evidence>
<proteinExistence type="predicted"/>
<feature type="region of interest" description="Disordered" evidence="6">
    <location>
        <begin position="1798"/>
        <end position="1822"/>
    </location>
</feature>
<feature type="compositionally biased region" description="Polar residues" evidence="6">
    <location>
        <begin position="271"/>
        <end position="291"/>
    </location>
</feature>
<feature type="compositionally biased region" description="Basic and acidic residues" evidence="6">
    <location>
        <begin position="859"/>
        <end position="871"/>
    </location>
</feature>
<evidence type="ECO:0000256" key="6">
    <source>
        <dbReference type="SAM" id="MobiDB-lite"/>
    </source>
</evidence>
<feature type="region of interest" description="Disordered" evidence="6">
    <location>
        <begin position="825"/>
        <end position="924"/>
    </location>
</feature>
<evidence type="ECO:0000259" key="7">
    <source>
        <dbReference type="PROSITE" id="PS50095"/>
    </source>
</evidence>
<dbReference type="InterPro" id="IPR020864">
    <property type="entry name" value="MACPF"/>
</dbReference>
<feature type="compositionally biased region" description="Basic and acidic residues" evidence="6">
    <location>
        <begin position="1"/>
        <end position="12"/>
    </location>
</feature>